<dbReference type="SUPFAM" id="SSF103473">
    <property type="entry name" value="MFS general substrate transporter"/>
    <property type="match status" value="1"/>
</dbReference>
<dbReference type="PROSITE" id="PS50850">
    <property type="entry name" value="MFS"/>
    <property type="match status" value="1"/>
</dbReference>
<organism evidence="5">
    <name type="scientific">Sarcoptes scabiei</name>
    <name type="common">Itch mite</name>
    <name type="synonym">Acarus scabiei</name>
    <dbReference type="NCBI Taxonomy" id="52283"/>
    <lineage>
        <taxon>Eukaryota</taxon>
        <taxon>Metazoa</taxon>
        <taxon>Ecdysozoa</taxon>
        <taxon>Arthropoda</taxon>
        <taxon>Chelicerata</taxon>
        <taxon>Arachnida</taxon>
        <taxon>Acari</taxon>
        <taxon>Acariformes</taxon>
        <taxon>Sarcoptiformes</taxon>
        <taxon>Astigmata</taxon>
        <taxon>Psoroptidia</taxon>
        <taxon>Sarcoptoidea</taxon>
        <taxon>Sarcoptidae</taxon>
        <taxon>Sarcoptinae</taxon>
        <taxon>Sarcoptes</taxon>
    </lineage>
</organism>
<feature type="transmembrane region" description="Helical" evidence="3">
    <location>
        <begin position="148"/>
        <end position="168"/>
    </location>
</feature>
<keyword evidence="3" id="KW-0812">Transmembrane</keyword>
<dbReference type="OrthoDB" id="6499973at2759"/>
<evidence type="ECO:0000313" key="7">
    <source>
        <dbReference type="Proteomes" id="UP000070412"/>
    </source>
</evidence>
<feature type="domain" description="Major facilitator superfamily (MFS) profile" evidence="4">
    <location>
        <begin position="22"/>
        <end position="568"/>
    </location>
</feature>
<proteinExistence type="predicted"/>
<feature type="transmembrane region" description="Helical" evidence="3">
    <location>
        <begin position="548"/>
        <end position="569"/>
    </location>
</feature>
<feature type="transmembrane region" description="Helical" evidence="3">
    <location>
        <begin position="91"/>
        <end position="108"/>
    </location>
</feature>
<feature type="transmembrane region" description="Helical" evidence="3">
    <location>
        <begin position="386"/>
        <end position="408"/>
    </location>
</feature>
<dbReference type="Pfam" id="PF07690">
    <property type="entry name" value="MFS_1"/>
    <property type="match status" value="2"/>
</dbReference>
<dbReference type="AlphaFoldDB" id="A0A834R6Y0"/>
<dbReference type="CDD" id="cd17352">
    <property type="entry name" value="MFS_MCT_SLC16"/>
    <property type="match status" value="1"/>
</dbReference>
<feature type="transmembrane region" description="Helical" evidence="3">
    <location>
        <begin position="63"/>
        <end position="84"/>
    </location>
</feature>
<feature type="compositionally biased region" description="Polar residues" evidence="2">
    <location>
        <begin position="240"/>
        <end position="250"/>
    </location>
</feature>
<feature type="transmembrane region" description="Helical" evidence="3">
    <location>
        <begin position="479"/>
        <end position="502"/>
    </location>
</feature>
<dbReference type="InterPro" id="IPR036259">
    <property type="entry name" value="MFS_trans_sf"/>
</dbReference>
<reference evidence="7" key="1">
    <citation type="journal article" date="2020" name="PLoS Negl. Trop. Dis.">
        <title>High-quality nuclear genome for Sarcoptes scabiei-A critical resource for a neglected parasite.</title>
        <authorList>
            <person name="Korhonen P.K."/>
            <person name="Gasser R.B."/>
            <person name="Ma G."/>
            <person name="Wang T."/>
            <person name="Stroehlein A.J."/>
            <person name="Young N.D."/>
            <person name="Ang C.S."/>
            <person name="Fernando D.D."/>
            <person name="Lu H.C."/>
            <person name="Taylor S."/>
            <person name="Reynolds S.L."/>
            <person name="Mofiz E."/>
            <person name="Najaraj S.H."/>
            <person name="Gowda H."/>
            <person name="Madugundu A."/>
            <person name="Renuse S."/>
            <person name="Holt D."/>
            <person name="Pandey A."/>
            <person name="Papenfuss A.T."/>
            <person name="Fischer K."/>
        </authorList>
    </citation>
    <scope>NUCLEOTIDE SEQUENCE [LARGE SCALE GENOMIC DNA]</scope>
</reference>
<sequence length="578" mass="64146">MTMTSSTSKSRNYPPCPDGGWGWMVVFGSFMIHVIADGVMYSFGLFYYELAKHFGATKTATSMIVSIMNGTTYCIGPIASALTIRFGCRTVTIAGSIFASAGFFLSTFTSNIYLLYNTIGICAGFGFGLMYLPAIVIVTSYFEKKRAFATGIAVCGSGIGTAIMSPLIEYLIQLYGWKGAMLVISALLLNCAIFGALFKPLKPIAIDQEKSSLATESKFVDGQEDIKLIEKEQKRIESESITISEPLTSSKKNHPLMKPSTLRKESHHHLTVFPSIFHPSNALSTQSSINISNENQETSGLDQTSQRKQRSHSFSPGFLYREDSFYSGSLMNIANYKSRSESIKNLKSLPSTNRKECCLFRCFSCPDEIRENISEMIDLTLMKDHIFLIFSLSNFFTSIGFYIPYIYLKDWIVENEIGSPKETGFYTSIIGLFSTISRLVFGYLSDRSFINRLWLYIVSVTISGLIIISNTIATTHLLLVSFCAFFGITCGTYVSLTSVVLVDLLGLKKLTNAFGLILLFQGIASILGPLFIGFIHDLSGAYDSGFQIIGTLVVLSGLMLIFIPICNHFESLKKWFFY</sequence>
<reference evidence="6" key="3">
    <citation type="submission" date="2022-06" db="UniProtKB">
        <authorList>
            <consortium name="EnsemblMetazoa"/>
        </authorList>
    </citation>
    <scope>IDENTIFICATION</scope>
</reference>
<dbReference type="InterPro" id="IPR011701">
    <property type="entry name" value="MFS"/>
</dbReference>
<feature type="transmembrane region" description="Helical" evidence="3">
    <location>
        <begin position="21"/>
        <end position="43"/>
    </location>
</feature>
<feature type="transmembrane region" description="Helical" evidence="3">
    <location>
        <begin position="453"/>
        <end position="473"/>
    </location>
</feature>
<keyword evidence="3" id="KW-1133">Transmembrane helix</keyword>
<feature type="transmembrane region" description="Helical" evidence="3">
    <location>
        <begin position="514"/>
        <end position="536"/>
    </location>
</feature>
<feature type="transmembrane region" description="Helical" evidence="3">
    <location>
        <begin position="114"/>
        <end position="136"/>
    </location>
</feature>
<reference evidence="5" key="2">
    <citation type="submission" date="2020-01" db="EMBL/GenBank/DDBJ databases">
        <authorList>
            <person name="Korhonen P.K.K."/>
            <person name="Guangxu M.G."/>
            <person name="Wang T.W."/>
            <person name="Stroehlein A.J.S."/>
            <person name="Young N.D."/>
            <person name="Ang C.-S.A."/>
            <person name="Fernando D.W.F."/>
            <person name="Lu H.L."/>
            <person name="Taylor S.T."/>
            <person name="Ehtesham M.E.M."/>
            <person name="Najaraj S.H.N."/>
            <person name="Harsha G.H.G."/>
            <person name="Madugundu A.M."/>
            <person name="Renuse S.R."/>
            <person name="Holt D.H."/>
            <person name="Pandey A.P."/>
            <person name="Papenfuss A.P."/>
            <person name="Gasser R.B.G."/>
            <person name="Fischer K.F."/>
        </authorList>
    </citation>
    <scope>NUCLEOTIDE SEQUENCE</scope>
    <source>
        <strain evidence="5">SSS_KF_BRIS2020</strain>
    </source>
</reference>
<evidence type="ECO:0000256" key="1">
    <source>
        <dbReference type="ARBA" id="ARBA00004141"/>
    </source>
</evidence>
<accession>A0A834R6Y0</accession>
<keyword evidence="7" id="KW-1185">Reference proteome</keyword>
<dbReference type="EMBL" id="WVUK01000062">
    <property type="protein sequence ID" value="KAF7490207.1"/>
    <property type="molecule type" value="Genomic_DNA"/>
</dbReference>
<evidence type="ECO:0000313" key="5">
    <source>
        <dbReference type="EMBL" id="KAF7490207.1"/>
    </source>
</evidence>
<feature type="transmembrane region" description="Helical" evidence="3">
    <location>
        <begin position="180"/>
        <end position="198"/>
    </location>
</feature>
<gene>
    <name evidence="5" type="ORF">SSS_6838</name>
</gene>
<comment type="subcellular location">
    <subcellularLocation>
        <location evidence="1">Membrane</location>
        <topology evidence="1">Multi-pass membrane protein</topology>
    </subcellularLocation>
</comment>
<evidence type="ECO:0000256" key="2">
    <source>
        <dbReference type="SAM" id="MobiDB-lite"/>
    </source>
</evidence>
<dbReference type="Gene3D" id="1.20.1250.20">
    <property type="entry name" value="MFS general substrate transporter like domains"/>
    <property type="match status" value="2"/>
</dbReference>
<dbReference type="PANTHER" id="PTHR11360:SF284">
    <property type="entry name" value="EG:103B4.3 PROTEIN-RELATED"/>
    <property type="match status" value="1"/>
</dbReference>
<dbReference type="PANTHER" id="PTHR11360">
    <property type="entry name" value="MONOCARBOXYLATE TRANSPORTER"/>
    <property type="match status" value="1"/>
</dbReference>
<feature type="region of interest" description="Disordered" evidence="2">
    <location>
        <begin position="240"/>
        <end position="261"/>
    </location>
</feature>
<name>A0A834R6Y0_SARSC</name>
<dbReference type="GO" id="GO:0016020">
    <property type="term" value="C:membrane"/>
    <property type="evidence" value="ECO:0007669"/>
    <property type="project" value="UniProtKB-SubCell"/>
</dbReference>
<feature type="transmembrane region" description="Helical" evidence="3">
    <location>
        <begin position="423"/>
        <end position="441"/>
    </location>
</feature>
<protein>
    <submittedName>
        <fullName evidence="5">Monocarboxylate transporter 9</fullName>
    </submittedName>
</protein>
<dbReference type="Proteomes" id="UP000070412">
    <property type="component" value="Unassembled WGS sequence"/>
</dbReference>
<keyword evidence="3" id="KW-0472">Membrane</keyword>
<dbReference type="InterPro" id="IPR050327">
    <property type="entry name" value="Proton-linked_MCT"/>
</dbReference>
<evidence type="ECO:0000259" key="4">
    <source>
        <dbReference type="PROSITE" id="PS50850"/>
    </source>
</evidence>
<dbReference type="GO" id="GO:0008028">
    <property type="term" value="F:monocarboxylic acid transmembrane transporter activity"/>
    <property type="evidence" value="ECO:0007669"/>
    <property type="project" value="TreeGrafter"/>
</dbReference>
<evidence type="ECO:0000256" key="3">
    <source>
        <dbReference type="SAM" id="Phobius"/>
    </source>
</evidence>
<dbReference type="InterPro" id="IPR020846">
    <property type="entry name" value="MFS_dom"/>
</dbReference>
<evidence type="ECO:0000313" key="6">
    <source>
        <dbReference type="EnsemblMetazoa" id="KAF7490207.1"/>
    </source>
</evidence>
<dbReference type="EnsemblMetazoa" id="SSS_6838s_mrna">
    <property type="protein sequence ID" value="KAF7490207.1"/>
    <property type="gene ID" value="SSS_6838"/>
</dbReference>